<dbReference type="PANTHER" id="PTHR10672">
    <property type="entry name" value="ADDUCIN"/>
    <property type="match status" value="1"/>
</dbReference>
<dbReference type="InterPro" id="IPR036409">
    <property type="entry name" value="Aldolase_II/adducin_N_sf"/>
</dbReference>
<dbReference type="InterPro" id="IPR001303">
    <property type="entry name" value="Aldolase_II/adducin_N"/>
</dbReference>
<sequence>MAVISTIKESHFLEFREERIDLACAFRWTARLGFHEGVANHYSLAVNESGTQFLMNPSLRHFSRIRARDLLLLDADDPATMKQPDAPDETAWGLHGALHRRCPHIRCALHAHPIYSTVLAGLADSTMPPIDQNTATFFDRVVVDQDFGGLAFEGEGERCAELFSDPKKTVMVMGNHGVLVTGDTVGIAFNRLYYFERAAETVVK</sequence>
<name>A0A382S0M0_9ZZZZ</name>
<evidence type="ECO:0000313" key="2">
    <source>
        <dbReference type="EMBL" id="SVD03310.1"/>
    </source>
</evidence>
<dbReference type="GO" id="GO:0005856">
    <property type="term" value="C:cytoskeleton"/>
    <property type="evidence" value="ECO:0007669"/>
    <property type="project" value="TreeGrafter"/>
</dbReference>
<dbReference type="SMART" id="SM01007">
    <property type="entry name" value="Aldolase_II"/>
    <property type="match status" value="1"/>
</dbReference>
<proteinExistence type="predicted"/>
<accession>A0A382S0M0</accession>
<gene>
    <name evidence="2" type="ORF">METZ01_LOCUS356164</name>
</gene>
<dbReference type="InterPro" id="IPR051017">
    <property type="entry name" value="Aldolase-II_Adducin_sf"/>
</dbReference>
<evidence type="ECO:0000259" key="1">
    <source>
        <dbReference type="SMART" id="SM01007"/>
    </source>
</evidence>
<reference evidence="2" key="1">
    <citation type="submission" date="2018-05" db="EMBL/GenBank/DDBJ databases">
        <authorList>
            <person name="Lanie J.A."/>
            <person name="Ng W.-L."/>
            <person name="Kazmierczak K.M."/>
            <person name="Andrzejewski T.M."/>
            <person name="Davidsen T.M."/>
            <person name="Wayne K.J."/>
            <person name="Tettelin H."/>
            <person name="Glass J.I."/>
            <person name="Rusch D."/>
            <person name="Podicherti R."/>
            <person name="Tsui H.-C.T."/>
            <person name="Winkler M.E."/>
        </authorList>
    </citation>
    <scope>NUCLEOTIDE SEQUENCE</scope>
</reference>
<dbReference type="AlphaFoldDB" id="A0A382S0M0"/>
<dbReference type="GO" id="GO:0051015">
    <property type="term" value="F:actin filament binding"/>
    <property type="evidence" value="ECO:0007669"/>
    <property type="project" value="TreeGrafter"/>
</dbReference>
<dbReference type="EMBL" id="UINC01125465">
    <property type="protein sequence ID" value="SVD03310.1"/>
    <property type="molecule type" value="Genomic_DNA"/>
</dbReference>
<dbReference type="PANTHER" id="PTHR10672:SF3">
    <property type="entry name" value="PROTEIN HU-LI TAI SHAO"/>
    <property type="match status" value="1"/>
</dbReference>
<feature type="non-terminal residue" evidence="2">
    <location>
        <position position="204"/>
    </location>
</feature>
<feature type="domain" description="Class II aldolase/adducin N-terminal" evidence="1">
    <location>
        <begin position="20"/>
        <end position="203"/>
    </location>
</feature>
<dbReference type="NCBIfam" id="NF005689">
    <property type="entry name" value="PRK07490.1"/>
    <property type="match status" value="1"/>
</dbReference>
<protein>
    <recommendedName>
        <fullName evidence="1">Class II aldolase/adducin N-terminal domain-containing protein</fullName>
    </recommendedName>
</protein>
<dbReference type="Gene3D" id="3.40.225.10">
    <property type="entry name" value="Class II aldolase/adducin N-terminal domain"/>
    <property type="match status" value="1"/>
</dbReference>
<dbReference type="Pfam" id="PF00596">
    <property type="entry name" value="Aldolase_II"/>
    <property type="match status" value="1"/>
</dbReference>
<dbReference type="SUPFAM" id="SSF53639">
    <property type="entry name" value="AraD/HMP-PK domain-like"/>
    <property type="match status" value="1"/>
</dbReference>
<organism evidence="2">
    <name type="scientific">marine metagenome</name>
    <dbReference type="NCBI Taxonomy" id="408172"/>
    <lineage>
        <taxon>unclassified sequences</taxon>
        <taxon>metagenomes</taxon>
        <taxon>ecological metagenomes</taxon>
    </lineage>
</organism>